<feature type="signal peptide" evidence="1">
    <location>
        <begin position="1"/>
        <end position="20"/>
    </location>
</feature>
<proteinExistence type="predicted"/>
<evidence type="ECO:0008006" key="4">
    <source>
        <dbReference type="Google" id="ProtNLM"/>
    </source>
</evidence>
<dbReference type="RefSeq" id="WP_085358336.1">
    <property type="nucleotide sequence ID" value="NZ_MTAB01000005.1"/>
</dbReference>
<dbReference type="PROSITE" id="PS51257">
    <property type="entry name" value="PROKAR_LIPOPROTEIN"/>
    <property type="match status" value="1"/>
</dbReference>
<dbReference type="AlphaFoldDB" id="A0A1X3DK11"/>
<feature type="chain" id="PRO_5013208116" description="Lipoprotein" evidence="1">
    <location>
        <begin position="21"/>
        <end position="112"/>
    </location>
</feature>
<protein>
    <recommendedName>
        <fullName evidence="4">Lipoprotein</fullName>
    </recommendedName>
</protein>
<evidence type="ECO:0000256" key="1">
    <source>
        <dbReference type="SAM" id="SignalP"/>
    </source>
</evidence>
<comment type="caution">
    <text evidence="2">The sequence shown here is derived from an EMBL/GenBank/DDBJ whole genome shotgun (WGS) entry which is preliminary data.</text>
</comment>
<dbReference type="OrthoDB" id="6695641at2"/>
<dbReference type="EMBL" id="MTAB01000005">
    <property type="protein sequence ID" value="OSI23879.1"/>
    <property type="molecule type" value="Genomic_DNA"/>
</dbReference>
<evidence type="ECO:0000313" key="2">
    <source>
        <dbReference type="EMBL" id="OSI23879.1"/>
    </source>
</evidence>
<keyword evidence="1" id="KW-0732">Signal</keyword>
<sequence length="112" mass="11880">MKPMTCNALLTALVALSACAASNSPNVPKTAYIQVYKHNGSQQCYGGGISPQAMLSELNGIQVYAAEAHSLQGVMFPAVCGGLTGNVNVYTIDVKDRSKAEKRGFKVLQEKD</sequence>
<dbReference type="Proteomes" id="UP000193303">
    <property type="component" value="Unassembled WGS sequence"/>
</dbReference>
<organism evidence="2 3">
    <name type="scientific">Neisseria dumasiana</name>
    <dbReference type="NCBI Taxonomy" id="1931275"/>
    <lineage>
        <taxon>Bacteria</taxon>
        <taxon>Pseudomonadati</taxon>
        <taxon>Pseudomonadota</taxon>
        <taxon>Betaproteobacteria</taxon>
        <taxon>Neisseriales</taxon>
        <taxon>Neisseriaceae</taxon>
        <taxon>Neisseria</taxon>
    </lineage>
</organism>
<name>A0A1X3DK11_9NEIS</name>
<reference evidence="3" key="1">
    <citation type="submission" date="2017-01" db="EMBL/GenBank/DDBJ databases">
        <authorList>
            <person name="Mah S.A."/>
            <person name="Swanson W.J."/>
            <person name="Moy G.W."/>
            <person name="Vacquier V.D."/>
        </authorList>
    </citation>
    <scope>NUCLEOTIDE SEQUENCE [LARGE SCALE GENOMIC DNA]</scope>
    <source>
        <strain evidence="3">124861</strain>
    </source>
</reference>
<accession>A0A1X3DK11</accession>
<evidence type="ECO:0000313" key="3">
    <source>
        <dbReference type="Proteomes" id="UP000193303"/>
    </source>
</evidence>
<gene>
    <name evidence="2" type="ORF">BV912_03190</name>
</gene>